<evidence type="ECO:0000256" key="7">
    <source>
        <dbReference type="PIRSR" id="PIRSR600223-1"/>
    </source>
</evidence>
<name>A0A6C2YND1_9BACT</name>
<dbReference type="InterPro" id="IPR036286">
    <property type="entry name" value="LexA/Signal_pep-like_sf"/>
</dbReference>
<organism evidence="11">
    <name type="scientific">Tuwongella immobilis</name>
    <dbReference type="NCBI Taxonomy" id="692036"/>
    <lineage>
        <taxon>Bacteria</taxon>
        <taxon>Pseudomonadati</taxon>
        <taxon>Planctomycetota</taxon>
        <taxon>Planctomycetia</taxon>
        <taxon>Gemmatales</taxon>
        <taxon>Gemmataceae</taxon>
        <taxon>Tuwongella</taxon>
    </lineage>
</organism>
<proteinExistence type="inferred from homology"/>
<comment type="catalytic activity">
    <reaction evidence="1">
        <text>Cleavage of hydrophobic, N-terminal signal or leader sequences from secreted and periplasmic proteins.</text>
        <dbReference type="EC" id="3.4.21.89"/>
    </reaction>
</comment>
<dbReference type="InterPro" id="IPR019758">
    <property type="entry name" value="Pept_S26A_signal_pept_1_CS"/>
</dbReference>
<evidence type="ECO:0000256" key="1">
    <source>
        <dbReference type="ARBA" id="ARBA00000677"/>
    </source>
</evidence>
<feature type="domain" description="Peptidase S26" evidence="10">
    <location>
        <begin position="119"/>
        <end position="184"/>
    </location>
</feature>
<dbReference type="PROSITE" id="PS00761">
    <property type="entry name" value="SPASE_I_3"/>
    <property type="match status" value="1"/>
</dbReference>
<feature type="transmembrane region" description="Helical" evidence="9">
    <location>
        <begin position="30"/>
        <end position="50"/>
    </location>
</feature>
<feature type="active site" evidence="7">
    <location>
        <position position="54"/>
    </location>
</feature>
<dbReference type="AlphaFoldDB" id="A0A6C2YND1"/>
<dbReference type="RefSeq" id="WP_197740682.1">
    <property type="nucleotide sequence ID" value="NZ_LR593887.1"/>
</dbReference>
<dbReference type="PANTHER" id="PTHR43390:SF1">
    <property type="entry name" value="CHLOROPLAST PROCESSING PEPTIDASE"/>
    <property type="match status" value="1"/>
</dbReference>
<evidence type="ECO:0000256" key="2">
    <source>
        <dbReference type="ARBA" id="ARBA00009370"/>
    </source>
</evidence>
<keyword evidence="12" id="KW-1185">Reference proteome</keyword>
<dbReference type="CDD" id="cd06530">
    <property type="entry name" value="S26_SPase_I"/>
    <property type="match status" value="2"/>
</dbReference>
<feature type="active site" evidence="7">
    <location>
        <position position="164"/>
    </location>
</feature>
<dbReference type="GO" id="GO:0006465">
    <property type="term" value="P:signal peptide processing"/>
    <property type="evidence" value="ECO:0007669"/>
    <property type="project" value="InterPro"/>
</dbReference>
<evidence type="ECO:0000256" key="4">
    <source>
        <dbReference type="ARBA" id="ARBA00019232"/>
    </source>
</evidence>
<evidence type="ECO:0000256" key="6">
    <source>
        <dbReference type="ARBA" id="ARBA00029906"/>
    </source>
</evidence>
<keyword evidence="5" id="KW-0378">Hydrolase</keyword>
<dbReference type="InParanoid" id="A0A6C2YND1"/>
<dbReference type="GO" id="GO:0016020">
    <property type="term" value="C:membrane"/>
    <property type="evidence" value="ECO:0007669"/>
    <property type="project" value="InterPro"/>
</dbReference>
<dbReference type="InterPro" id="IPR019757">
    <property type="entry name" value="Pept_S26A_signal_pept_1_Lys-AS"/>
</dbReference>
<evidence type="ECO:0000256" key="8">
    <source>
        <dbReference type="SAM" id="MobiDB-lite"/>
    </source>
</evidence>
<keyword evidence="9" id="KW-1133">Transmembrane helix</keyword>
<gene>
    <name evidence="11" type="ORF">GMBLW1_15580</name>
</gene>
<dbReference type="GO" id="GO:0004252">
    <property type="term" value="F:serine-type endopeptidase activity"/>
    <property type="evidence" value="ECO:0007669"/>
    <property type="project" value="InterPro"/>
</dbReference>
<dbReference type="Pfam" id="PF10502">
    <property type="entry name" value="Peptidase_S26"/>
    <property type="match status" value="2"/>
</dbReference>
<reference evidence="11" key="1">
    <citation type="submission" date="2019-04" db="EMBL/GenBank/DDBJ databases">
        <authorList>
            <consortium name="Science for Life Laboratories"/>
        </authorList>
    </citation>
    <scope>NUCLEOTIDE SEQUENCE</scope>
    <source>
        <strain evidence="11">MBLW1</strain>
    </source>
</reference>
<sequence>MSNRANAATGTKAPAEEENKSSGREVAETVVFVVVLVMLLKLFVAEAFVIPTGSMAETLWGHQKLFTCVECDHQFPVNSADEVEPNQLGMQQRVVGYTCPNCRYRSTADAIKRTQREIPNASSGDRVLVFKPQYHLNEPRRFDVPVFKYPEAPQRDYVAMNYIKRLIGLPGETIAISQGNVYATTALTYPADELTENGELRFPQPDRKQDLWNLEYTYPQSYSENDLLAKHDFRILRKSPVKMLALSRLVFDNDHQPKSLIGRGRPRWFPEHPTKWSMDDAKAPKRFAGQGEERIWLRYQHLIPNWNDPATPTEPRVITNFMGYNAGEELPGKRGPSFENEPNKWVGDLMLECDAVVGAGAQELILELSKSVDRFQAKFDLKAGTCTLVRVRATGAEDLTTIPSGVQSAGTYQLRFANYDDALTVWVNGKPLDFGPAAQYPPVLAPLEYDAEDTSKEGWVRANDLQQPASIGVIGPVAVEHLKLFRDTYYTSRSKVETYYVQPGHYFCLGDNSAASADSRSWGLVPERLLLGRALLVYYPLSRAGLIE</sequence>
<feature type="region of interest" description="Disordered" evidence="8">
    <location>
        <begin position="1"/>
        <end position="21"/>
    </location>
</feature>
<dbReference type="KEGG" id="tim:GMBLW1_15580"/>
<evidence type="ECO:0000256" key="5">
    <source>
        <dbReference type="ARBA" id="ARBA00022801"/>
    </source>
</evidence>
<dbReference type="PROSITE" id="PS00760">
    <property type="entry name" value="SPASE_I_2"/>
    <property type="match status" value="1"/>
</dbReference>
<dbReference type="EC" id="3.4.21.89" evidence="3"/>
<protein>
    <recommendedName>
        <fullName evidence="4">Signal peptidase I</fullName>
        <ecNumber evidence="3">3.4.21.89</ecNumber>
    </recommendedName>
    <alternativeName>
        <fullName evidence="6">Leader peptidase I</fullName>
    </alternativeName>
</protein>
<dbReference type="EMBL" id="LR586016">
    <property type="protein sequence ID" value="VIP02402.1"/>
    <property type="molecule type" value="Genomic_DNA"/>
</dbReference>
<dbReference type="InterPro" id="IPR019533">
    <property type="entry name" value="Peptidase_S26"/>
</dbReference>
<dbReference type="PANTHER" id="PTHR43390">
    <property type="entry name" value="SIGNAL PEPTIDASE I"/>
    <property type="match status" value="1"/>
</dbReference>
<evidence type="ECO:0000313" key="12">
    <source>
        <dbReference type="Proteomes" id="UP000464378"/>
    </source>
</evidence>
<evidence type="ECO:0000313" key="11">
    <source>
        <dbReference type="EMBL" id="VIP02402.1"/>
    </source>
</evidence>
<evidence type="ECO:0000259" key="10">
    <source>
        <dbReference type="Pfam" id="PF10502"/>
    </source>
</evidence>
<dbReference type="EMBL" id="LR593887">
    <property type="protein sequence ID" value="VTS01292.1"/>
    <property type="molecule type" value="Genomic_DNA"/>
</dbReference>
<comment type="similarity">
    <text evidence="2">Belongs to the peptidase S26 family.</text>
</comment>
<keyword evidence="9" id="KW-0472">Membrane</keyword>
<dbReference type="GO" id="GO:0009003">
    <property type="term" value="F:signal peptidase activity"/>
    <property type="evidence" value="ECO:0007669"/>
    <property type="project" value="UniProtKB-EC"/>
</dbReference>
<evidence type="ECO:0000256" key="9">
    <source>
        <dbReference type="SAM" id="Phobius"/>
    </source>
</evidence>
<dbReference type="SUPFAM" id="SSF51306">
    <property type="entry name" value="LexA/Signal peptidase"/>
    <property type="match status" value="2"/>
</dbReference>
<dbReference type="PRINTS" id="PR00727">
    <property type="entry name" value="LEADERPTASE"/>
</dbReference>
<dbReference type="InterPro" id="IPR000223">
    <property type="entry name" value="Pept_S26A_signal_pept_1"/>
</dbReference>
<evidence type="ECO:0000256" key="3">
    <source>
        <dbReference type="ARBA" id="ARBA00013208"/>
    </source>
</evidence>
<feature type="domain" description="Peptidase S26" evidence="10">
    <location>
        <begin position="424"/>
        <end position="539"/>
    </location>
</feature>
<keyword evidence="9" id="KW-0812">Transmembrane</keyword>
<accession>A0A6C2YND1</accession>
<dbReference type="Proteomes" id="UP000464378">
    <property type="component" value="Chromosome"/>
</dbReference>
<dbReference type="Gene3D" id="2.10.109.10">
    <property type="entry name" value="Umud Fragment, subunit A"/>
    <property type="match status" value="2"/>
</dbReference>